<keyword evidence="1" id="KW-1185">Reference proteome</keyword>
<reference evidence="2" key="1">
    <citation type="submission" date="2017-02" db="UniProtKB">
        <authorList>
            <consortium name="WormBaseParasite"/>
        </authorList>
    </citation>
    <scope>IDENTIFICATION</scope>
</reference>
<dbReference type="Proteomes" id="UP000036681">
    <property type="component" value="Unplaced"/>
</dbReference>
<accession>A0A0M3IDI0</accession>
<organism evidence="1 2">
    <name type="scientific">Ascaris lumbricoides</name>
    <name type="common">Giant roundworm</name>
    <dbReference type="NCBI Taxonomy" id="6252"/>
    <lineage>
        <taxon>Eukaryota</taxon>
        <taxon>Metazoa</taxon>
        <taxon>Ecdysozoa</taxon>
        <taxon>Nematoda</taxon>
        <taxon>Chromadorea</taxon>
        <taxon>Rhabditida</taxon>
        <taxon>Spirurina</taxon>
        <taxon>Ascaridomorpha</taxon>
        <taxon>Ascaridoidea</taxon>
        <taxon>Ascarididae</taxon>
        <taxon>Ascaris</taxon>
    </lineage>
</organism>
<name>A0A0M3IDI0_ASCLU</name>
<evidence type="ECO:0000313" key="2">
    <source>
        <dbReference type="WBParaSite" id="ALUE_0001608501-mRNA-1"/>
    </source>
</evidence>
<dbReference type="WBParaSite" id="ALUE_0001608501-mRNA-1">
    <property type="protein sequence ID" value="ALUE_0001608501-mRNA-1"/>
    <property type="gene ID" value="ALUE_0001608501"/>
</dbReference>
<proteinExistence type="predicted"/>
<protein>
    <submittedName>
        <fullName evidence="2">ARM repeat superfamily protein</fullName>
    </submittedName>
</protein>
<evidence type="ECO:0000313" key="1">
    <source>
        <dbReference type="Proteomes" id="UP000036681"/>
    </source>
</evidence>
<dbReference type="AlphaFoldDB" id="A0A0M3IDI0"/>
<sequence length="163" mass="17796">MKEGYNDIGLVVKLAIEDCIEEIELAKAAVGFVEGLMDSKSVATSRSLRSTILSASSMTLNSVSCIFKQEQPEWKLNNIFAVWSALFIGSLKEANEAKTVINALCPPLKAAFTSKQEVTVKGALGVWRSLISAFCGVIVVTIPPPFTGNFYSYFIRHHEAFVS</sequence>